<dbReference type="EMBL" id="BPVZ01000194">
    <property type="protein sequence ID" value="GKV45390.1"/>
    <property type="molecule type" value="Genomic_DNA"/>
</dbReference>
<evidence type="ECO:0000313" key="1">
    <source>
        <dbReference type="EMBL" id="GKV45390.1"/>
    </source>
</evidence>
<protein>
    <submittedName>
        <fullName evidence="1">Uncharacterized protein</fullName>
    </submittedName>
</protein>
<accession>A0AAV5M766</accession>
<dbReference type="Proteomes" id="UP001054252">
    <property type="component" value="Unassembled WGS sequence"/>
</dbReference>
<sequence length="36" mass="4171">MKGSLFPNSIIMKISLDFKQLVMIEHQTHLNVLDKT</sequence>
<dbReference type="AlphaFoldDB" id="A0AAV5M766"/>
<comment type="caution">
    <text evidence="1">The sequence shown here is derived from an EMBL/GenBank/DDBJ whole genome shotgun (WGS) entry which is preliminary data.</text>
</comment>
<organism evidence="1 2">
    <name type="scientific">Rubroshorea leprosula</name>
    <dbReference type="NCBI Taxonomy" id="152421"/>
    <lineage>
        <taxon>Eukaryota</taxon>
        <taxon>Viridiplantae</taxon>
        <taxon>Streptophyta</taxon>
        <taxon>Embryophyta</taxon>
        <taxon>Tracheophyta</taxon>
        <taxon>Spermatophyta</taxon>
        <taxon>Magnoliopsida</taxon>
        <taxon>eudicotyledons</taxon>
        <taxon>Gunneridae</taxon>
        <taxon>Pentapetalae</taxon>
        <taxon>rosids</taxon>
        <taxon>malvids</taxon>
        <taxon>Malvales</taxon>
        <taxon>Dipterocarpaceae</taxon>
        <taxon>Rubroshorea</taxon>
    </lineage>
</organism>
<evidence type="ECO:0000313" key="2">
    <source>
        <dbReference type="Proteomes" id="UP001054252"/>
    </source>
</evidence>
<reference evidence="1 2" key="1">
    <citation type="journal article" date="2021" name="Commun. Biol.">
        <title>The genome of Shorea leprosula (Dipterocarpaceae) highlights the ecological relevance of drought in aseasonal tropical rainforests.</title>
        <authorList>
            <person name="Ng K.K.S."/>
            <person name="Kobayashi M.J."/>
            <person name="Fawcett J.A."/>
            <person name="Hatakeyama M."/>
            <person name="Paape T."/>
            <person name="Ng C.H."/>
            <person name="Ang C.C."/>
            <person name="Tnah L.H."/>
            <person name="Lee C.T."/>
            <person name="Nishiyama T."/>
            <person name="Sese J."/>
            <person name="O'Brien M.J."/>
            <person name="Copetti D."/>
            <person name="Mohd Noor M.I."/>
            <person name="Ong R.C."/>
            <person name="Putra M."/>
            <person name="Sireger I.Z."/>
            <person name="Indrioko S."/>
            <person name="Kosugi Y."/>
            <person name="Izuno A."/>
            <person name="Isagi Y."/>
            <person name="Lee S.L."/>
            <person name="Shimizu K.K."/>
        </authorList>
    </citation>
    <scope>NUCLEOTIDE SEQUENCE [LARGE SCALE GENOMIC DNA]</scope>
    <source>
        <strain evidence="1">214</strain>
    </source>
</reference>
<keyword evidence="2" id="KW-1185">Reference proteome</keyword>
<name>A0AAV5M766_9ROSI</name>
<gene>
    <name evidence="1" type="ORF">SLEP1_g52476</name>
</gene>
<proteinExistence type="predicted"/>